<sequence length="214" mass="24738">MKSVRIIRVVKLSLFLLALIVLSGVVYFFYARYKNPETNSATKSVFNSFIGKKDEVVSAERVELSESDLANFAKFDEFLKQPLAETDKNEIVEWNWETDMFLADVRLVDKEKGIVYLRAQNATQHPINRRTLPMKIECSLNEVVIYSNKNMQRIDAGVDIFEYVDMLDMIYTYCANEECTSIDKLCVLIDKQYLKEERPAADSYPNVANQTNNE</sequence>
<evidence type="ECO:0000313" key="2">
    <source>
        <dbReference type="EMBL" id="OGC68690.1"/>
    </source>
</evidence>
<evidence type="ECO:0000313" key="3">
    <source>
        <dbReference type="Proteomes" id="UP000179113"/>
    </source>
</evidence>
<organism evidence="2 3">
    <name type="scientific">candidate division WWE3 bacterium RIFOXYC1_FULL_39_7</name>
    <dbReference type="NCBI Taxonomy" id="1802643"/>
    <lineage>
        <taxon>Bacteria</taxon>
        <taxon>Katanobacteria</taxon>
    </lineage>
</organism>
<dbReference type="Proteomes" id="UP000179113">
    <property type="component" value="Unassembled WGS sequence"/>
</dbReference>
<protein>
    <submittedName>
        <fullName evidence="2">Uncharacterized protein</fullName>
    </submittedName>
</protein>
<keyword evidence="1" id="KW-1133">Transmembrane helix</keyword>
<dbReference type="AlphaFoldDB" id="A0A1F4WH44"/>
<dbReference type="EMBL" id="MEWA01000033">
    <property type="protein sequence ID" value="OGC68690.1"/>
    <property type="molecule type" value="Genomic_DNA"/>
</dbReference>
<name>A0A1F4WH44_UNCKA</name>
<gene>
    <name evidence="2" type="ORF">A2415_01920</name>
</gene>
<accession>A0A1F4WH44</accession>
<feature type="transmembrane region" description="Helical" evidence="1">
    <location>
        <begin position="12"/>
        <end position="30"/>
    </location>
</feature>
<keyword evidence="1" id="KW-0472">Membrane</keyword>
<reference evidence="2 3" key="1">
    <citation type="journal article" date="2016" name="Nat. Commun.">
        <title>Thousands of microbial genomes shed light on interconnected biogeochemical processes in an aquifer system.</title>
        <authorList>
            <person name="Anantharaman K."/>
            <person name="Brown C.T."/>
            <person name="Hug L.A."/>
            <person name="Sharon I."/>
            <person name="Castelle C.J."/>
            <person name="Probst A.J."/>
            <person name="Thomas B.C."/>
            <person name="Singh A."/>
            <person name="Wilkins M.J."/>
            <person name="Karaoz U."/>
            <person name="Brodie E.L."/>
            <person name="Williams K.H."/>
            <person name="Hubbard S.S."/>
            <person name="Banfield J.F."/>
        </authorList>
    </citation>
    <scope>NUCLEOTIDE SEQUENCE [LARGE SCALE GENOMIC DNA]</scope>
</reference>
<proteinExistence type="predicted"/>
<evidence type="ECO:0000256" key="1">
    <source>
        <dbReference type="SAM" id="Phobius"/>
    </source>
</evidence>
<comment type="caution">
    <text evidence="2">The sequence shown here is derived from an EMBL/GenBank/DDBJ whole genome shotgun (WGS) entry which is preliminary data.</text>
</comment>
<keyword evidence="1" id="KW-0812">Transmembrane</keyword>